<accession>A0ABW7X0I7</accession>
<dbReference type="EC" id="1.13.12.-" evidence="4"/>
<dbReference type="InterPro" id="IPR004136">
    <property type="entry name" value="NMO"/>
</dbReference>
<dbReference type="Pfam" id="PF03060">
    <property type="entry name" value="NMO"/>
    <property type="match status" value="2"/>
</dbReference>
<keyword evidence="3 4" id="KW-0560">Oxidoreductase</keyword>
<dbReference type="CDD" id="cd04730">
    <property type="entry name" value="NPD_like"/>
    <property type="match status" value="1"/>
</dbReference>
<proteinExistence type="predicted"/>
<evidence type="ECO:0000256" key="1">
    <source>
        <dbReference type="ARBA" id="ARBA00022630"/>
    </source>
</evidence>
<dbReference type="Gene3D" id="3.20.20.70">
    <property type="entry name" value="Aldolase class I"/>
    <property type="match status" value="1"/>
</dbReference>
<organism evidence="4 5">
    <name type="scientific">Nocardia xishanensis</name>
    <dbReference type="NCBI Taxonomy" id="238964"/>
    <lineage>
        <taxon>Bacteria</taxon>
        <taxon>Bacillati</taxon>
        <taxon>Actinomycetota</taxon>
        <taxon>Actinomycetes</taxon>
        <taxon>Mycobacteriales</taxon>
        <taxon>Nocardiaceae</taxon>
        <taxon>Nocardia</taxon>
    </lineage>
</organism>
<dbReference type="RefSeq" id="WP_357402559.1">
    <property type="nucleotide sequence ID" value="NZ_JBEYCD010000003.1"/>
</dbReference>
<keyword evidence="5" id="KW-1185">Reference proteome</keyword>
<sequence length="329" mass="34303">MDLVDRIGIEYPVVQAGMSGGLATGALAGAVSAAGGLGTVGLLDPRQLRVEFDAARERANGRPIAANLLVPFTTRTQLDTILAAKVNVATLHGSFDAGLVARLREAGVCVLVTVGTVDGARRALNSGADGLVVQGIEAGGHLLGVEPALTTLEKVRDATGSRALLVAGGIADAADTRRALDAGAAAVVAGTRFLLTHESRAHDAYKQRLLDADRTLETMLFGIGWPMRHRVVPNAATDRWCRNDPRGPAAVVRLASWTRGLHRLPLRTANVLTAIQHPLIPFYGPGAPLTGMPERRVDSTALYAGETALRIHSVVPAAQAVADLAGLTT</sequence>
<gene>
    <name evidence="4" type="ORF">ACH49W_14705</name>
</gene>
<evidence type="ECO:0000313" key="5">
    <source>
        <dbReference type="Proteomes" id="UP001611415"/>
    </source>
</evidence>
<protein>
    <submittedName>
        <fullName evidence="4">NAD(P)H-dependent flavin oxidoreductase</fullName>
        <ecNumber evidence="4">1.13.12.-</ecNumber>
    </submittedName>
</protein>
<comment type="caution">
    <text evidence="4">The sequence shown here is derived from an EMBL/GenBank/DDBJ whole genome shotgun (WGS) entry which is preliminary data.</text>
</comment>
<keyword evidence="2" id="KW-0288">FMN</keyword>
<evidence type="ECO:0000256" key="2">
    <source>
        <dbReference type="ARBA" id="ARBA00022643"/>
    </source>
</evidence>
<dbReference type="Proteomes" id="UP001611415">
    <property type="component" value="Unassembled WGS sequence"/>
</dbReference>
<dbReference type="EMBL" id="JBIRYO010000008">
    <property type="protein sequence ID" value="MFI2474623.1"/>
    <property type="molecule type" value="Genomic_DNA"/>
</dbReference>
<dbReference type="PANTHER" id="PTHR32332">
    <property type="entry name" value="2-NITROPROPANE DIOXYGENASE"/>
    <property type="match status" value="1"/>
</dbReference>
<dbReference type="GO" id="GO:0016491">
    <property type="term" value="F:oxidoreductase activity"/>
    <property type="evidence" value="ECO:0007669"/>
    <property type="project" value="UniProtKB-KW"/>
</dbReference>
<keyword evidence="1" id="KW-0285">Flavoprotein</keyword>
<evidence type="ECO:0000256" key="3">
    <source>
        <dbReference type="ARBA" id="ARBA00023002"/>
    </source>
</evidence>
<reference evidence="4 5" key="1">
    <citation type="submission" date="2024-10" db="EMBL/GenBank/DDBJ databases">
        <title>The Natural Products Discovery Center: Release of the First 8490 Sequenced Strains for Exploring Actinobacteria Biosynthetic Diversity.</title>
        <authorList>
            <person name="Kalkreuter E."/>
            <person name="Kautsar S.A."/>
            <person name="Yang D."/>
            <person name="Bader C.D."/>
            <person name="Teijaro C.N."/>
            <person name="Fluegel L."/>
            <person name="Davis C.M."/>
            <person name="Simpson J.R."/>
            <person name="Lauterbach L."/>
            <person name="Steele A.D."/>
            <person name="Gui C."/>
            <person name="Meng S."/>
            <person name="Li G."/>
            <person name="Viehrig K."/>
            <person name="Ye F."/>
            <person name="Su P."/>
            <person name="Kiefer A.F."/>
            <person name="Nichols A."/>
            <person name="Cepeda A.J."/>
            <person name="Yan W."/>
            <person name="Fan B."/>
            <person name="Jiang Y."/>
            <person name="Adhikari A."/>
            <person name="Zheng C.-J."/>
            <person name="Schuster L."/>
            <person name="Cowan T.M."/>
            <person name="Smanski M.J."/>
            <person name="Chevrette M.G."/>
            <person name="De Carvalho L.P.S."/>
            <person name="Shen B."/>
        </authorList>
    </citation>
    <scope>NUCLEOTIDE SEQUENCE [LARGE SCALE GENOMIC DNA]</scope>
    <source>
        <strain evidence="4 5">NPDC019275</strain>
    </source>
</reference>
<dbReference type="SUPFAM" id="SSF51412">
    <property type="entry name" value="Inosine monophosphate dehydrogenase (IMPDH)"/>
    <property type="match status" value="1"/>
</dbReference>
<dbReference type="InterPro" id="IPR013785">
    <property type="entry name" value="Aldolase_TIM"/>
</dbReference>
<name>A0ABW7X0I7_9NOCA</name>
<evidence type="ECO:0000313" key="4">
    <source>
        <dbReference type="EMBL" id="MFI2474623.1"/>
    </source>
</evidence>